<dbReference type="InterPro" id="IPR003879">
    <property type="entry name" value="Butyrophylin_SPRY"/>
</dbReference>
<dbReference type="PANTHER" id="PTHR25465:SF5">
    <property type="entry name" value="E3 UBIQUITIN_ISG15 LIGASE TRIM25-RELATED"/>
    <property type="match status" value="1"/>
</dbReference>
<evidence type="ECO:0000259" key="5">
    <source>
        <dbReference type="PROSITE" id="PS50119"/>
    </source>
</evidence>
<dbReference type="Gene3D" id="3.30.160.60">
    <property type="entry name" value="Classic Zinc Finger"/>
    <property type="match status" value="1"/>
</dbReference>
<sequence>MCEKHNKLMEVYCRSDRKCICYLCIIDEHKSHNTVSSASERAEEQKQLIVSQKKVQQRFQEREKELNGLLQALEDFKTSTQPAMETCDKIFEEMICSVKKKRHLAKQLIGAQKASAAARAEELQLQLEEEISKMKGRDAELEQLSHTEDHIHFIQSFQSLSTFCESPDLPPVSVFYPQRSTFKPLTDCVSKLRDDMERLLKDTWPGILNTVSNIDVVPPAPKTREDFLRYCRPLTLDENDVSQYLTISEEHRRVTSNYCPVDTRLNYNNGYGRHEYSRPPPQQKMGQVWCREGLSERCYWEVSWSGATWSVAVFYKDGSRTKDLEFGTDNKSWSFLCSPNGSTFRHNNGSKAVSGPRSSSVGVYLDYKLGTLSFYNVSDPMTLLHKEHIKFTEPLYPGFELKNTGSQYDLTRYYAELMKLW</sequence>
<accession>A0A8C2Z3A1</accession>
<feature type="domain" description="B box-type" evidence="5">
    <location>
        <begin position="1"/>
        <end position="37"/>
    </location>
</feature>
<dbReference type="InterPro" id="IPR058030">
    <property type="entry name" value="TRIM8/14/16/25/29/45/65_CC"/>
</dbReference>
<dbReference type="InterPro" id="IPR000315">
    <property type="entry name" value="Znf_B-box"/>
</dbReference>
<evidence type="ECO:0000259" key="6">
    <source>
        <dbReference type="PROSITE" id="PS50188"/>
    </source>
</evidence>
<dbReference type="CDD" id="cd19769">
    <property type="entry name" value="Bbox2_TRIM16-like"/>
    <property type="match status" value="1"/>
</dbReference>
<keyword evidence="8" id="KW-1185">Reference proteome</keyword>
<dbReference type="InterPro" id="IPR003877">
    <property type="entry name" value="SPRY_dom"/>
</dbReference>
<dbReference type="PRINTS" id="PR01407">
    <property type="entry name" value="BUTYPHLNCDUF"/>
</dbReference>
<dbReference type="GO" id="GO:0008270">
    <property type="term" value="F:zinc ion binding"/>
    <property type="evidence" value="ECO:0007669"/>
    <property type="project" value="UniProtKB-KW"/>
</dbReference>
<evidence type="ECO:0008006" key="9">
    <source>
        <dbReference type="Google" id="ProtNLM"/>
    </source>
</evidence>
<dbReference type="SUPFAM" id="SSF49899">
    <property type="entry name" value="Concanavalin A-like lectins/glucanases"/>
    <property type="match status" value="1"/>
</dbReference>
<reference evidence="7" key="2">
    <citation type="submission" date="2025-09" db="UniProtKB">
        <authorList>
            <consortium name="Ensembl"/>
        </authorList>
    </citation>
    <scope>IDENTIFICATION</scope>
</reference>
<keyword evidence="2 4" id="KW-0863">Zinc-finger</keyword>
<dbReference type="Proteomes" id="UP000694565">
    <property type="component" value="Unplaced"/>
</dbReference>
<evidence type="ECO:0000256" key="2">
    <source>
        <dbReference type="ARBA" id="ARBA00022771"/>
    </source>
</evidence>
<reference evidence="7" key="1">
    <citation type="submission" date="2025-08" db="UniProtKB">
        <authorList>
            <consortium name="Ensembl"/>
        </authorList>
    </citation>
    <scope>IDENTIFICATION</scope>
</reference>
<dbReference type="SUPFAM" id="SSF57845">
    <property type="entry name" value="B-box zinc-binding domain"/>
    <property type="match status" value="1"/>
</dbReference>
<dbReference type="SMART" id="SM00336">
    <property type="entry name" value="BBOX"/>
    <property type="match status" value="1"/>
</dbReference>
<dbReference type="SMART" id="SM00449">
    <property type="entry name" value="SPRY"/>
    <property type="match status" value="1"/>
</dbReference>
<feature type="domain" description="B30.2/SPRY" evidence="6">
    <location>
        <begin position="214"/>
        <end position="417"/>
    </location>
</feature>
<dbReference type="Ensembl" id="ENSCLMT00005017877.1">
    <property type="protein sequence ID" value="ENSCLMP00005016877.1"/>
    <property type="gene ID" value="ENSCLMG00005008700.1"/>
</dbReference>
<evidence type="ECO:0000313" key="7">
    <source>
        <dbReference type="Ensembl" id="ENSCLMP00005016877.1"/>
    </source>
</evidence>
<proteinExistence type="predicted"/>
<evidence type="ECO:0000256" key="4">
    <source>
        <dbReference type="PROSITE-ProRule" id="PRU00024"/>
    </source>
</evidence>
<dbReference type="GeneTree" id="ENSGT01150000286931"/>
<dbReference type="AlphaFoldDB" id="A0A8C2Z3A1"/>
<dbReference type="Pfam" id="PF25600">
    <property type="entry name" value="TRIM_CC"/>
    <property type="match status" value="1"/>
</dbReference>
<dbReference type="InterPro" id="IPR001870">
    <property type="entry name" value="B30.2/SPRY"/>
</dbReference>
<keyword evidence="3" id="KW-0862">Zinc</keyword>
<evidence type="ECO:0000313" key="8">
    <source>
        <dbReference type="Proteomes" id="UP000694565"/>
    </source>
</evidence>
<evidence type="ECO:0000256" key="3">
    <source>
        <dbReference type="ARBA" id="ARBA00022833"/>
    </source>
</evidence>
<dbReference type="Gene3D" id="2.60.120.920">
    <property type="match status" value="1"/>
</dbReference>
<dbReference type="InterPro" id="IPR043136">
    <property type="entry name" value="B30.2/SPRY_sf"/>
</dbReference>
<dbReference type="PROSITE" id="PS50188">
    <property type="entry name" value="B302_SPRY"/>
    <property type="match status" value="1"/>
</dbReference>
<dbReference type="Pfam" id="PF00643">
    <property type="entry name" value="zf-B_box"/>
    <property type="match status" value="1"/>
</dbReference>
<keyword evidence="1" id="KW-0479">Metal-binding</keyword>
<organism evidence="7 8">
    <name type="scientific">Cyclopterus lumpus</name>
    <name type="common">Lumpsucker</name>
    <dbReference type="NCBI Taxonomy" id="8103"/>
    <lineage>
        <taxon>Eukaryota</taxon>
        <taxon>Metazoa</taxon>
        <taxon>Chordata</taxon>
        <taxon>Craniata</taxon>
        <taxon>Vertebrata</taxon>
        <taxon>Euteleostomi</taxon>
        <taxon>Actinopterygii</taxon>
        <taxon>Neopterygii</taxon>
        <taxon>Teleostei</taxon>
        <taxon>Neoteleostei</taxon>
        <taxon>Acanthomorphata</taxon>
        <taxon>Eupercaria</taxon>
        <taxon>Perciformes</taxon>
        <taxon>Cottioidei</taxon>
        <taxon>Cottales</taxon>
        <taxon>Cyclopteridae</taxon>
        <taxon>Cyclopterus</taxon>
    </lineage>
</organism>
<name>A0A8C2Z3A1_CYCLU</name>
<dbReference type="InterPro" id="IPR013320">
    <property type="entry name" value="ConA-like_dom_sf"/>
</dbReference>
<evidence type="ECO:0000256" key="1">
    <source>
        <dbReference type="ARBA" id="ARBA00022723"/>
    </source>
</evidence>
<dbReference type="PROSITE" id="PS50119">
    <property type="entry name" value="ZF_BBOX"/>
    <property type="match status" value="1"/>
</dbReference>
<dbReference type="InterPro" id="IPR051051">
    <property type="entry name" value="E3_ubiq-ligase_TRIM/RNF"/>
</dbReference>
<dbReference type="Pfam" id="PF00622">
    <property type="entry name" value="SPRY"/>
    <property type="match status" value="1"/>
</dbReference>
<dbReference type="PANTHER" id="PTHR25465">
    <property type="entry name" value="B-BOX DOMAIN CONTAINING"/>
    <property type="match status" value="1"/>
</dbReference>
<protein>
    <recommendedName>
        <fullName evidence="9">Tripartite motif-containing protein 16-like</fullName>
    </recommendedName>
</protein>